<keyword evidence="2" id="KW-0695">RNA-directed DNA polymerase</keyword>
<dbReference type="InterPro" id="IPR000477">
    <property type="entry name" value="RT_dom"/>
</dbReference>
<dbReference type="EMBL" id="GEGO01004113">
    <property type="protein sequence ID" value="JAR91291.1"/>
    <property type="molecule type" value="Transcribed_RNA"/>
</dbReference>
<dbReference type="InterPro" id="IPR043502">
    <property type="entry name" value="DNA/RNA_pol_sf"/>
</dbReference>
<proteinExistence type="predicted"/>
<organism evidence="2">
    <name type="scientific">Ixodes ricinus</name>
    <name type="common">Common tick</name>
    <name type="synonym">Acarus ricinus</name>
    <dbReference type="NCBI Taxonomy" id="34613"/>
    <lineage>
        <taxon>Eukaryota</taxon>
        <taxon>Metazoa</taxon>
        <taxon>Ecdysozoa</taxon>
        <taxon>Arthropoda</taxon>
        <taxon>Chelicerata</taxon>
        <taxon>Arachnida</taxon>
        <taxon>Acari</taxon>
        <taxon>Parasitiformes</taxon>
        <taxon>Ixodida</taxon>
        <taxon>Ixodoidea</taxon>
        <taxon>Ixodidae</taxon>
        <taxon>Ixodinae</taxon>
        <taxon>Ixodes</taxon>
    </lineage>
</organism>
<dbReference type="PROSITE" id="PS50878">
    <property type="entry name" value="RT_POL"/>
    <property type="match status" value="1"/>
</dbReference>
<name>A0A147BKL7_IXORI</name>
<dbReference type="PANTHER" id="PTHR33395:SF22">
    <property type="entry name" value="REVERSE TRANSCRIPTASE DOMAIN-CONTAINING PROTEIN"/>
    <property type="match status" value="1"/>
</dbReference>
<protein>
    <submittedName>
        <fullName evidence="2">Putative rna-directed dna polymerase from mobile element jockey-like protein</fullName>
    </submittedName>
</protein>
<evidence type="ECO:0000259" key="1">
    <source>
        <dbReference type="PROSITE" id="PS50878"/>
    </source>
</evidence>
<dbReference type="SUPFAM" id="SSF56672">
    <property type="entry name" value="DNA/RNA polymerases"/>
    <property type="match status" value="1"/>
</dbReference>
<dbReference type="Pfam" id="PF00078">
    <property type="entry name" value="RVT_1"/>
    <property type="match status" value="1"/>
</dbReference>
<feature type="non-terminal residue" evidence="2">
    <location>
        <position position="1"/>
    </location>
</feature>
<dbReference type="SUPFAM" id="SSF56219">
    <property type="entry name" value="DNase I-like"/>
    <property type="match status" value="1"/>
</dbReference>
<dbReference type="PANTHER" id="PTHR33395">
    <property type="entry name" value="TRANSCRIPTASE, PUTATIVE-RELATED-RELATED"/>
    <property type="match status" value="1"/>
</dbReference>
<dbReference type="AlphaFoldDB" id="A0A147BKL7"/>
<dbReference type="CDD" id="cd01650">
    <property type="entry name" value="RT_nLTR_like"/>
    <property type="match status" value="1"/>
</dbReference>
<reference evidence="2" key="1">
    <citation type="journal article" date="2018" name="PLoS Negl. Trop. Dis.">
        <title>Sialome diversity of ticks revealed by RNAseq of single tick salivary glands.</title>
        <authorList>
            <person name="Perner J."/>
            <person name="Kropackova S."/>
            <person name="Kopacek P."/>
            <person name="Ribeiro J.M."/>
        </authorList>
    </citation>
    <scope>NUCLEOTIDE SEQUENCE</scope>
    <source>
        <strain evidence="2">Siblings of single egg batch collected in Ceske Budejovice</strain>
        <tissue evidence="2">Salivary glands</tissue>
    </source>
</reference>
<sequence length="928" mass="105411">LSFLHCNIRSVINKRDALSSLIDTCLADVVALTETWLSAKVNSSEILNCEKKFIFFRCDCGTRSGGGVLIAVSDELVSFNVSLASPLELVCVCIRINHKDVIFCNCYRPPNSPAGFSSDLYDVLNKIRVRFPASPIFLLGDFNFPNISWNTPVPVIGSGSSESIAFLNTCSDFNLSQLVKVSTRTTQSSATVLDLVLTTHPDLVQSLSLLPGLSDHSVIHFCISNILPNRSKIIKLIRDYNRADFTSINAELEAFSHEFFLRFSERTTEENWLLFKYKVNQLTNRYIPLRKIKNTQSPWFTSSLRRLLNKKKRLFRKAKLSMIPERWAAYHRAEDDYARALYLAKDAFFQNTLPSLLETNPRKFWNVVNGEEKKPIELITDSELVVPRESCCTVLNSAFSSFFTDVASPVFPNTSAYDFFQMDSVVIDWYGICKLIQNLKLSSCPGDDGINPKFLKNTQVYSSIILSKIFSQSLESSLLPDDWRVGKVVPLHKSGSTHCPINYRPISLTSIPCKLLEHVIYSHVVQFLESNSFFSVHQHGFRKNYSCETQLLSFTNDLFSAVDSSSTVHCIFIDFSKAFDTVCHKLLLYKLSKLNLDPTVLKWIESFLFNRTQFVTANEFNSSLCPVMSGVPQGSVLGPLLFLIYINDLPISISSSIKLFADDCVIYRNITSPSDHVILQSDLDNISSWCDTWFMKLNTTKCKFMRISRHASDATPTVYSLNDAPLTQVSSYKYLGVHITDNLSWQTHVDHVTSNANRTLGYLRRNFSLAPSSLKLLLYKTLVRPKLEYASSIWDPHINSLILNIEAIQNRSVRFIFSNYFRTASVTSMKSNLNLPELALHRKIFRLCLFHKIYHFNPFLSDLLFQPPSYISSRNDHHFKVGVPNSRTNLHFCSFIPTTCSDWNHLPAAIASIADTNLFKSAIYNHIL</sequence>
<keyword evidence="2" id="KW-0808">Transferase</keyword>
<dbReference type="GO" id="GO:0031012">
    <property type="term" value="C:extracellular matrix"/>
    <property type="evidence" value="ECO:0007669"/>
    <property type="project" value="TreeGrafter"/>
</dbReference>
<dbReference type="GO" id="GO:0061343">
    <property type="term" value="P:cell adhesion involved in heart morphogenesis"/>
    <property type="evidence" value="ECO:0007669"/>
    <property type="project" value="TreeGrafter"/>
</dbReference>
<dbReference type="InterPro" id="IPR036691">
    <property type="entry name" value="Endo/exonu/phosph_ase_sf"/>
</dbReference>
<dbReference type="Pfam" id="PF14529">
    <property type="entry name" value="Exo_endo_phos_2"/>
    <property type="match status" value="1"/>
</dbReference>
<keyword evidence="2" id="KW-0548">Nucleotidyltransferase</keyword>
<evidence type="ECO:0000313" key="2">
    <source>
        <dbReference type="EMBL" id="JAR91291.1"/>
    </source>
</evidence>
<dbReference type="InterPro" id="IPR005135">
    <property type="entry name" value="Endo/exonuclease/phosphatase"/>
</dbReference>
<accession>A0A147BKL7</accession>
<dbReference type="GO" id="GO:0003964">
    <property type="term" value="F:RNA-directed DNA polymerase activity"/>
    <property type="evidence" value="ECO:0007669"/>
    <property type="project" value="UniProtKB-KW"/>
</dbReference>
<dbReference type="GO" id="GO:0007508">
    <property type="term" value="P:larval heart development"/>
    <property type="evidence" value="ECO:0007669"/>
    <property type="project" value="TreeGrafter"/>
</dbReference>
<dbReference type="Gene3D" id="3.60.10.10">
    <property type="entry name" value="Endonuclease/exonuclease/phosphatase"/>
    <property type="match status" value="1"/>
</dbReference>
<feature type="domain" description="Reverse transcriptase" evidence="1">
    <location>
        <begin position="472"/>
        <end position="739"/>
    </location>
</feature>